<keyword evidence="9" id="KW-0445">Lipid transport</keyword>
<dbReference type="EMBL" id="CACVAY010000127">
    <property type="protein sequence ID" value="CAA6825380.1"/>
    <property type="molecule type" value="Genomic_DNA"/>
</dbReference>
<name>A0A6S6U7Y7_9GAMM</name>
<dbReference type="InterPro" id="IPR003593">
    <property type="entry name" value="AAA+_ATPase"/>
</dbReference>
<keyword evidence="10 11" id="KW-0472">Membrane</keyword>
<keyword evidence="7" id="KW-1278">Translocase</keyword>
<feature type="transmembrane region" description="Helical" evidence="11">
    <location>
        <begin position="134"/>
        <end position="160"/>
    </location>
</feature>
<evidence type="ECO:0000256" key="3">
    <source>
        <dbReference type="ARBA" id="ARBA00022475"/>
    </source>
</evidence>
<evidence type="ECO:0000256" key="2">
    <source>
        <dbReference type="ARBA" id="ARBA00022448"/>
    </source>
</evidence>
<reference evidence="14" key="1">
    <citation type="submission" date="2020-01" db="EMBL/GenBank/DDBJ databases">
        <authorList>
            <person name="Meier V. D."/>
            <person name="Meier V D."/>
        </authorList>
    </citation>
    <scope>NUCLEOTIDE SEQUENCE</scope>
    <source>
        <strain evidence="14">HLG_WM_MAG_07</strain>
    </source>
</reference>
<keyword evidence="2" id="KW-0813">Transport</keyword>
<dbReference type="NCBIfam" id="TIGR02203">
    <property type="entry name" value="MsbA_lipidA"/>
    <property type="match status" value="1"/>
</dbReference>
<dbReference type="GO" id="GO:0005886">
    <property type="term" value="C:plasma membrane"/>
    <property type="evidence" value="ECO:0007669"/>
    <property type="project" value="UniProtKB-SubCell"/>
</dbReference>
<evidence type="ECO:0000256" key="10">
    <source>
        <dbReference type="ARBA" id="ARBA00023136"/>
    </source>
</evidence>
<evidence type="ECO:0000259" key="13">
    <source>
        <dbReference type="PROSITE" id="PS50929"/>
    </source>
</evidence>
<evidence type="ECO:0000256" key="8">
    <source>
        <dbReference type="ARBA" id="ARBA00022989"/>
    </source>
</evidence>
<dbReference type="PANTHER" id="PTHR43394:SF1">
    <property type="entry name" value="ATP-BINDING CASSETTE SUB-FAMILY B MEMBER 10, MITOCHONDRIAL"/>
    <property type="match status" value="1"/>
</dbReference>
<dbReference type="PANTHER" id="PTHR43394">
    <property type="entry name" value="ATP-DEPENDENT PERMEASE MDL1, MITOCHONDRIAL"/>
    <property type="match status" value="1"/>
</dbReference>
<dbReference type="FunFam" id="3.40.50.300:FF:000218">
    <property type="entry name" value="Multidrug ABC transporter ATP-binding protein"/>
    <property type="match status" value="1"/>
</dbReference>
<keyword evidence="6 14" id="KW-0067">ATP-binding</keyword>
<dbReference type="InterPro" id="IPR003439">
    <property type="entry name" value="ABC_transporter-like_ATP-bd"/>
</dbReference>
<evidence type="ECO:0000259" key="12">
    <source>
        <dbReference type="PROSITE" id="PS50893"/>
    </source>
</evidence>
<feature type="transmembrane region" description="Helical" evidence="11">
    <location>
        <begin position="63"/>
        <end position="91"/>
    </location>
</feature>
<dbReference type="Pfam" id="PF00005">
    <property type="entry name" value="ABC_tran"/>
    <property type="match status" value="1"/>
</dbReference>
<sequence>MNDSIVNSKNLYLRLLRQLKPYRALFIVGILATVLLAITQPAIAAMMKPLLDGAFVEKNEDYIFWMPIVLLLLFSVRGLTSFVSTIAFAWVSSKVVMDLRLTMFDRVITQKTTFFDNNAVGRIISKFTNDVSQVTASATTVLVTLVRDSVQVIGLIAWMFYLDWKLSLILFAFVPVIAAVVYFIGKRLRVASNKSQESFGNMNHVLGEAIRGHKEVKMFGGQDYERQRMKEVANWVRRYQMKFQTASSLSVPIVEMISAFVMAYIIYLSTNRIEAEQMSVGTFMSFFGALGLLLAPIKRLTKVNEPLQRSLAAAESVFGLIDTVGEKEQKAANQDVLLKGNIEFDNVLFQYDEAEVHAINKLSLNIEANQTIALVGSSGSGKTTMANLLPRLYEINEGEIRIDGINIADLSLADLRRNIALVSQDVTLFNGTLANNIAYGEDGIDDARVNAAIESANAKIFIDEMPHGLNTDIGEDGVKLSGGQRQRIAIARALYKDAPILILDEATSALDNESEKLVQAALENLKLNRTTIIIAHRLSTIENADKIIVMAKGEIVEAGTHTELLENDGQYANLYQNQFNN</sequence>
<gene>
    <name evidence="14" type="ORF">HELGO_WM7980</name>
</gene>
<keyword evidence="5" id="KW-0547">Nucleotide-binding</keyword>
<dbReference type="InterPro" id="IPR027417">
    <property type="entry name" value="P-loop_NTPase"/>
</dbReference>
<feature type="transmembrane region" description="Helical" evidence="11">
    <location>
        <begin position="166"/>
        <end position="185"/>
    </location>
</feature>
<keyword evidence="4 11" id="KW-0812">Transmembrane</keyword>
<dbReference type="InterPro" id="IPR011527">
    <property type="entry name" value="ABC1_TM_dom"/>
</dbReference>
<dbReference type="GO" id="GO:0016887">
    <property type="term" value="F:ATP hydrolysis activity"/>
    <property type="evidence" value="ECO:0007669"/>
    <property type="project" value="InterPro"/>
</dbReference>
<feature type="domain" description="ABC transmembrane type-1" evidence="13">
    <location>
        <begin position="27"/>
        <end position="309"/>
    </location>
</feature>
<dbReference type="Gene3D" id="3.40.50.300">
    <property type="entry name" value="P-loop containing nucleotide triphosphate hydrolases"/>
    <property type="match status" value="1"/>
</dbReference>
<accession>A0A6S6U7Y7</accession>
<dbReference type="SUPFAM" id="SSF90123">
    <property type="entry name" value="ABC transporter transmembrane region"/>
    <property type="match status" value="1"/>
</dbReference>
<dbReference type="GO" id="GO:0015421">
    <property type="term" value="F:ABC-type oligopeptide transporter activity"/>
    <property type="evidence" value="ECO:0007669"/>
    <property type="project" value="TreeGrafter"/>
</dbReference>
<dbReference type="SUPFAM" id="SSF52540">
    <property type="entry name" value="P-loop containing nucleoside triphosphate hydrolases"/>
    <property type="match status" value="1"/>
</dbReference>
<dbReference type="GO" id="GO:0005524">
    <property type="term" value="F:ATP binding"/>
    <property type="evidence" value="ECO:0007669"/>
    <property type="project" value="UniProtKB-KW"/>
</dbReference>
<evidence type="ECO:0000313" key="14">
    <source>
        <dbReference type="EMBL" id="CAA6825380.1"/>
    </source>
</evidence>
<feature type="transmembrane region" description="Helical" evidence="11">
    <location>
        <begin position="246"/>
        <end position="267"/>
    </location>
</feature>
<dbReference type="PROSITE" id="PS50929">
    <property type="entry name" value="ABC_TM1F"/>
    <property type="match status" value="1"/>
</dbReference>
<evidence type="ECO:0000256" key="11">
    <source>
        <dbReference type="SAM" id="Phobius"/>
    </source>
</evidence>
<dbReference type="PROSITE" id="PS50893">
    <property type="entry name" value="ABC_TRANSPORTER_2"/>
    <property type="match status" value="1"/>
</dbReference>
<dbReference type="PROSITE" id="PS00211">
    <property type="entry name" value="ABC_TRANSPORTER_1"/>
    <property type="match status" value="1"/>
</dbReference>
<evidence type="ECO:0000256" key="9">
    <source>
        <dbReference type="ARBA" id="ARBA00023055"/>
    </source>
</evidence>
<dbReference type="Gene3D" id="1.20.1560.10">
    <property type="entry name" value="ABC transporter type 1, transmembrane domain"/>
    <property type="match status" value="1"/>
</dbReference>
<comment type="subcellular location">
    <subcellularLocation>
        <location evidence="1">Cell membrane</location>
        <topology evidence="1">Multi-pass membrane protein</topology>
    </subcellularLocation>
</comment>
<keyword evidence="3" id="KW-1003">Cell membrane</keyword>
<evidence type="ECO:0000256" key="5">
    <source>
        <dbReference type="ARBA" id="ARBA00022741"/>
    </source>
</evidence>
<dbReference type="InterPro" id="IPR017871">
    <property type="entry name" value="ABC_transporter-like_CS"/>
</dbReference>
<keyword evidence="8 11" id="KW-1133">Transmembrane helix</keyword>
<dbReference type="SMART" id="SM00382">
    <property type="entry name" value="AAA"/>
    <property type="match status" value="1"/>
</dbReference>
<evidence type="ECO:0000256" key="7">
    <source>
        <dbReference type="ARBA" id="ARBA00022967"/>
    </source>
</evidence>
<dbReference type="InterPro" id="IPR036640">
    <property type="entry name" value="ABC1_TM_sf"/>
</dbReference>
<evidence type="ECO:0000256" key="4">
    <source>
        <dbReference type="ARBA" id="ARBA00022692"/>
    </source>
</evidence>
<feature type="transmembrane region" description="Helical" evidence="11">
    <location>
        <begin position="21"/>
        <end position="43"/>
    </location>
</feature>
<evidence type="ECO:0000256" key="6">
    <source>
        <dbReference type="ARBA" id="ARBA00022840"/>
    </source>
</evidence>
<dbReference type="InterPro" id="IPR039421">
    <property type="entry name" value="Type_1_exporter"/>
</dbReference>
<dbReference type="GO" id="GO:0034040">
    <property type="term" value="F:ATPase-coupled lipid transmembrane transporter activity"/>
    <property type="evidence" value="ECO:0007669"/>
    <property type="project" value="InterPro"/>
</dbReference>
<proteinExistence type="predicted"/>
<evidence type="ECO:0000256" key="1">
    <source>
        <dbReference type="ARBA" id="ARBA00004651"/>
    </source>
</evidence>
<dbReference type="CDD" id="cd18552">
    <property type="entry name" value="ABC_6TM_MsbA_like"/>
    <property type="match status" value="1"/>
</dbReference>
<feature type="transmembrane region" description="Helical" evidence="11">
    <location>
        <begin position="279"/>
        <end position="297"/>
    </location>
</feature>
<dbReference type="Pfam" id="PF00664">
    <property type="entry name" value="ABC_membrane"/>
    <property type="match status" value="1"/>
</dbReference>
<dbReference type="InterPro" id="IPR011917">
    <property type="entry name" value="ABC_transpr_lipidA"/>
</dbReference>
<dbReference type="AlphaFoldDB" id="A0A6S6U7Y7"/>
<feature type="domain" description="ABC transporter" evidence="12">
    <location>
        <begin position="342"/>
        <end position="577"/>
    </location>
</feature>
<organism evidence="14">
    <name type="scientific">uncultured Thiotrichaceae bacterium</name>
    <dbReference type="NCBI Taxonomy" id="298394"/>
    <lineage>
        <taxon>Bacteria</taxon>
        <taxon>Pseudomonadati</taxon>
        <taxon>Pseudomonadota</taxon>
        <taxon>Gammaproteobacteria</taxon>
        <taxon>Thiotrichales</taxon>
        <taxon>Thiotrichaceae</taxon>
        <taxon>environmental samples</taxon>
    </lineage>
</organism>
<protein>
    <submittedName>
        <fullName evidence="14">Lipid A export ATP-binding/permease protein MsbA</fullName>
    </submittedName>
</protein>